<dbReference type="EMBL" id="OU892278">
    <property type="protein sequence ID" value="CAG9765031.1"/>
    <property type="molecule type" value="Genomic_DNA"/>
</dbReference>
<dbReference type="PROSITE" id="PS50240">
    <property type="entry name" value="TRYPSIN_DOM"/>
    <property type="match status" value="1"/>
</dbReference>
<sequence length="251" mass="27911">MLFKILCVIVLNLPRNAKGVLGIVGGQNATDGEFPYMVSLRGENQLHYCGGSIIGSKWILTAGHCTSFAVFIRYGSVFLDDGGGENTVKVKNQILHPLWYTDLIPYNDLGLLELEEALIFDNNIQPIKLPENFEAIPFNVTAILTGWGFMENDTQTDILQKVDLILFDDNYCDLELNQDGNFFNSSLNTCAGDWEHEKGQCTMDSGGPLTINGTQWGIVSWSYKPCGILPGAFTRLANSNYREWIRNVTGI</sequence>
<dbReference type="CDD" id="cd00190">
    <property type="entry name" value="Tryp_SPc"/>
    <property type="match status" value="1"/>
</dbReference>
<name>A0A9N9MKJ8_9CUCU</name>
<keyword evidence="6" id="KW-0732">Signal</keyword>
<feature type="chain" id="PRO_5040439581" description="Peptidase S1 domain-containing protein" evidence="6">
    <location>
        <begin position="20"/>
        <end position="251"/>
    </location>
</feature>
<dbReference type="SMART" id="SM00020">
    <property type="entry name" value="Tryp_SPc"/>
    <property type="match status" value="1"/>
</dbReference>
<dbReference type="OrthoDB" id="10051896at2759"/>
<dbReference type="PANTHER" id="PTHR24276:SF98">
    <property type="entry name" value="FI18310P1-RELATED"/>
    <property type="match status" value="1"/>
</dbReference>
<dbReference type="PANTHER" id="PTHR24276">
    <property type="entry name" value="POLYSERASE-RELATED"/>
    <property type="match status" value="1"/>
</dbReference>
<evidence type="ECO:0000256" key="6">
    <source>
        <dbReference type="SAM" id="SignalP"/>
    </source>
</evidence>
<gene>
    <name evidence="8" type="ORF">CEUTPL_LOCUS5650</name>
</gene>
<keyword evidence="5" id="KW-1015">Disulfide bond</keyword>
<evidence type="ECO:0000256" key="5">
    <source>
        <dbReference type="ARBA" id="ARBA00023157"/>
    </source>
</evidence>
<dbReference type="PROSITE" id="PS00134">
    <property type="entry name" value="TRYPSIN_HIS"/>
    <property type="match status" value="1"/>
</dbReference>
<dbReference type="PRINTS" id="PR00722">
    <property type="entry name" value="CHYMOTRYPSIN"/>
</dbReference>
<evidence type="ECO:0000256" key="4">
    <source>
        <dbReference type="ARBA" id="ARBA00022825"/>
    </source>
</evidence>
<dbReference type="InterPro" id="IPR001254">
    <property type="entry name" value="Trypsin_dom"/>
</dbReference>
<accession>A0A9N9MKJ8</accession>
<evidence type="ECO:0000313" key="9">
    <source>
        <dbReference type="Proteomes" id="UP001152799"/>
    </source>
</evidence>
<dbReference type="InterPro" id="IPR043504">
    <property type="entry name" value="Peptidase_S1_PA_chymotrypsin"/>
</dbReference>
<keyword evidence="2" id="KW-0645">Protease</keyword>
<feature type="signal peptide" evidence="6">
    <location>
        <begin position="1"/>
        <end position="19"/>
    </location>
</feature>
<evidence type="ECO:0000256" key="2">
    <source>
        <dbReference type="ARBA" id="ARBA00022670"/>
    </source>
</evidence>
<dbReference type="GO" id="GO:0004252">
    <property type="term" value="F:serine-type endopeptidase activity"/>
    <property type="evidence" value="ECO:0007669"/>
    <property type="project" value="InterPro"/>
</dbReference>
<dbReference type="InterPro" id="IPR009003">
    <property type="entry name" value="Peptidase_S1_PA"/>
</dbReference>
<dbReference type="InterPro" id="IPR050430">
    <property type="entry name" value="Peptidase_S1"/>
</dbReference>
<keyword evidence="3" id="KW-0378">Hydrolase</keyword>
<keyword evidence="9" id="KW-1185">Reference proteome</keyword>
<dbReference type="FunFam" id="2.40.10.10:FF:000068">
    <property type="entry name" value="transmembrane protease serine 2"/>
    <property type="match status" value="1"/>
</dbReference>
<evidence type="ECO:0000313" key="8">
    <source>
        <dbReference type="EMBL" id="CAG9765031.1"/>
    </source>
</evidence>
<dbReference type="Gene3D" id="2.40.10.10">
    <property type="entry name" value="Trypsin-like serine proteases"/>
    <property type="match status" value="2"/>
</dbReference>
<dbReference type="Proteomes" id="UP001152799">
    <property type="component" value="Chromosome 2"/>
</dbReference>
<dbReference type="GO" id="GO:0006508">
    <property type="term" value="P:proteolysis"/>
    <property type="evidence" value="ECO:0007669"/>
    <property type="project" value="UniProtKB-KW"/>
</dbReference>
<dbReference type="AlphaFoldDB" id="A0A9N9MKJ8"/>
<evidence type="ECO:0000259" key="7">
    <source>
        <dbReference type="PROSITE" id="PS50240"/>
    </source>
</evidence>
<evidence type="ECO:0000256" key="3">
    <source>
        <dbReference type="ARBA" id="ARBA00022801"/>
    </source>
</evidence>
<keyword evidence="4" id="KW-0720">Serine protease</keyword>
<reference evidence="8" key="1">
    <citation type="submission" date="2022-01" db="EMBL/GenBank/DDBJ databases">
        <authorList>
            <person name="King R."/>
        </authorList>
    </citation>
    <scope>NUCLEOTIDE SEQUENCE</scope>
</reference>
<evidence type="ECO:0000256" key="1">
    <source>
        <dbReference type="ARBA" id="ARBA00007664"/>
    </source>
</evidence>
<dbReference type="InterPro" id="IPR018114">
    <property type="entry name" value="TRYPSIN_HIS"/>
</dbReference>
<proteinExistence type="inferred from homology"/>
<comment type="similarity">
    <text evidence="1">Belongs to the peptidase S1 family.</text>
</comment>
<dbReference type="Pfam" id="PF00089">
    <property type="entry name" value="Trypsin"/>
    <property type="match status" value="1"/>
</dbReference>
<dbReference type="SUPFAM" id="SSF50494">
    <property type="entry name" value="Trypsin-like serine proteases"/>
    <property type="match status" value="1"/>
</dbReference>
<dbReference type="InterPro" id="IPR001314">
    <property type="entry name" value="Peptidase_S1A"/>
</dbReference>
<organism evidence="8 9">
    <name type="scientific">Ceutorhynchus assimilis</name>
    <name type="common">cabbage seed weevil</name>
    <dbReference type="NCBI Taxonomy" id="467358"/>
    <lineage>
        <taxon>Eukaryota</taxon>
        <taxon>Metazoa</taxon>
        <taxon>Ecdysozoa</taxon>
        <taxon>Arthropoda</taxon>
        <taxon>Hexapoda</taxon>
        <taxon>Insecta</taxon>
        <taxon>Pterygota</taxon>
        <taxon>Neoptera</taxon>
        <taxon>Endopterygota</taxon>
        <taxon>Coleoptera</taxon>
        <taxon>Polyphaga</taxon>
        <taxon>Cucujiformia</taxon>
        <taxon>Curculionidae</taxon>
        <taxon>Ceutorhynchinae</taxon>
        <taxon>Ceutorhynchus</taxon>
    </lineage>
</organism>
<protein>
    <recommendedName>
        <fullName evidence="7">Peptidase S1 domain-containing protein</fullName>
    </recommendedName>
</protein>
<feature type="domain" description="Peptidase S1" evidence="7">
    <location>
        <begin position="23"/>
        <end position="250"/>
    </location>
</feature>